<evidence type="ECO:0000256" key="4">
    <source>
        <dbReference type="ARBA" id="ARBA00023004"/>
    </source>
</evidence>
<dbReference type="InterPro" id="IPR001055">
    <property type="entry name" value="Adrenodoxin-like"/>
</dbReference>
<organism evidence="8 9">
    <name type="scientific">Malassezia cuniculi</name>
    <dbReference type="NCBI Taxonomy" id="948313"/>
    <lineage>
        <taxon>Eukaryota</taxon>
        <taxon>Fungi</taxon>
        <taxon>Dikarya</taxon>
        <taxon>Basidiomycota</taxon>
        <taxon>Ustilaginomycotina</taxon>
        <taxon>Malasseziomycetes</taxon>
        <taxon>Malasseziales</taxon>
        <taxon>Malasseziaceae</taxon>
        <taxon>Malassezia</taxon>
    </lineage>
</organism>
<dbReference type="InterPro" id="IPR012675">
    <property type="entry name" value="Beta-grasp_dom_sf"/>
</dbReference>
<dbReference type="PANTHER" id="PTHR23426:SF65">
    <property type="entry name" value="FERREDOXIN-2, MITOCHONDRIAL"/>
    <property type="match status" value="1"/>
</dbReference>
<dbReference type="Pfam" id="PF00111">
    <property type="entry name" value="Fer2"/>
    <property type="match status" value="1"/>
</dbReference>
<dbReference type="PROSITE" id="PS00814">
    <property type="entry name" value="ADX"/>
    <property type="match status" value="1"/>
</dbReference>
<keyword evidence="2" id="KW-0001">2Fe-2S</keyword>
<protein>
    <submittedName>
        <fullName evidence="8">Mitochondrial matrix iron-sulfur protein</fullName>
    </submittedName>
</protein>
<feature type="domain" description="2Fe-2S ferredoxin-type" evidence="7">
    <location>
        <begin position="72"/>
        <end position="175"/>
    </location>
</feature>
<dbReference type="PROSITE" id="PS51085">
    <property type="entry name" value="2FE2S_FER_2"/>
    <property type="match status" value="1"/>
</dbReference>
<dbReference type="CDD" id="cd00207">
    <property type="entry name" value="fer2"/>
    <property type="match status" value="1"/>
</dbReference>
<keyword evidence="3" id="KW-0479">Metal-binding</keyword>
<evidence type="ECO:0000313" key="9">
    <source>
        <dbReference type="Proteomes" id="UP001219933"/>
    </source>
</evidence>
<dbReference type="EMBL" id="CP119877">
    <property type="protein sequence ID" value="WFD33531.1"/>
    <property type="molecule type" value="Genomic_DNA"/>
</dbReference>
<gene>
    <name evidence="8" type="primary">YAH1</name>
    <name evidence="8" type="ORF">MCUN1_000344</name>
</gene>
<dbReference type="GO" id="GO:0051537">
    <property type="term" value="F:2 iron, 2 sulfur cluster binding"/>
    <property type="evidence" value="ECO:0007669"/>
    <property type="project" value="UniProtKB-KW"/>
</dbReference>
<dbReference type="Proteomes" id="UP001219933">
    <property type="component" value="Chromosome 1"/>
</dbReference>
<evidence type="ECO:0000259" key="7">
    <source>
        <dbReference type="PROSITE" id="PS51085"/>
    </source>
</evidence>
<keyword evidence="5" id="KW-0411">Iron-sulfur</keyword>
<sequence length="187" mass="20125">MPSFVLRGAIARARACACAPPHVAMRSVYSGSCGAGMRAQSILRAPAVHRPIHTTPVFRHSGIHRPKPGTGVKVTFKDSSGDTIRTVEANEGDDILSVAHEYDIELEGACEGSIACSTCHVILEEDAYYQLEEPGDDENDMLDLAFGLTDTSRLGCQVRLTRELDGMTVQLPAATRNMYVDGAKPGH</sequence>
<accession>A0AAF0ENE5</accession>
<evidence type="ECO:0000256" key="5">
    <source>
        <dbReference type="ARBA" id="ARBA00023014"/>
    </source>
</evidence>
<dbReference type="AlphaFoldDB" id="A0AAF0ENE5"/>
<comment type="cofactor">
    <cofactor evidence="6">
        <name>[2Fe-2S] cluster</name>
        <dbReference type="ChEBI" id="CHEBI:190135"/>
    </cofactor>
</comment>
<dbReference type="GO" id="GO:0005739">
    <property type="term" value="C:mitochondrion"/>
    <property type="evidence" value="ECO:0007669"/>
    <property type="project" value="TreeGrafter"/>
</dbReference>
<keyword evidence="9" id="KW-1185">Reference proteome</keyword>
<evidence type="ECO:0000313" key="8">
    <source>
        <dbReference type="EMBL" id="WFD33531.1"/>
    </source>
</evidence>
<evidence type="ECO:0000256" key="6">
    <source>
        <dbReference type="ARBA" id="ARBA00034078"/>
    </source>
</evidence>
<dbReference type="PRINTS" id="PR00355">
    <property type="entry name" value="ADRENODOXIN"/>
</dbReference>
<name>A0AAF0ENE5_9BASI</name>
<dbReference type="InterPro" id="IPR036010">
    <property type="entry name" value="2Fe-2S_ferredoxin-like_sf"/>
</dbReference>
<dbReference type="Gene3D" id="3.10.20.30">
    <property type="match status" value="1"/>
</dbReference>
<dbReference type="PANTHER" id="PTHR23426">
    <property type="entry name" value="FERREDOXIN/ADRENODOXIN"/>
    <property type="match status" value="1"/>
</dbReference>
<evidence type="ECO:0000256" key="1">
    <source>
        <dbReference type="ARBA" id="ARBA00010914"/>
    </source>
</evidence>
<dbReference type="InterPro" id="IPR001041">
    <property type="entry name" value="2Fe-2S_ferredoxin-type"/>
</dbReference>
<evidence type="ECO:0000256" key="3">
    <source>
        <dbReference type="ARBA" id="ARBA00022723"/>
    </source>
</evidence>
<dbReference type="InterPro" id="IPR018298">
    <property type="entry name" value="Adrenodoxin_Fe-S_BS"/>
</dbReference>
<proteinExistence type="inferred from homology"/>
<dbReference type="GO" id="GO:0009055">
    <property type="term" value="F:electron transfer activity"/>
    <property type="evidence" value="ECO:0007669"/>
    <property type="project" value="TreeGrafter"/>
</dbReference>
<keyword evidence="4" id="KW-0408">Iron</keyword>
<comment type="similarity">
    <text evidence="1">Belongs to the adrenodoxin/putidaredoxin family.</text>
</comment>
<dbReference type="GO" id="GO:0046872">
    <property type="term" value="F:metal ion binding"/>
    <property type="evidence" value="ECO:0007669"/>
    <property type="project" value="UniProtKB-KW"/>
</dbReference>
<evidence type="ECO:0000256" key="2">
    <source>
        <dbReference type="ARBA" id="ARBA00022714"/>
    </source>
</evidence>
<reference evidence="8" key="1">
    <citation type="submission" date="2023-03" db="EMBL/GenBank/DDBJ databases">
        <title>Mating type loci evolution in Malassezia.</title>
        <authorList>
            <person name="Coelho M.A."/>
        </authorList>
    </citation>
    <scope>NUCLEOTIDE SEQUENCE</scope>
    <source>
        <strain evidence="8">CBS 11721</strain>
    </source>
</reference>
<dbReference type="SUPFAM" id="SSF54292">
    <property type="entry name" value="2Fe-2S ferredoxin-like"/>
    <property type="match status" value="1"/>
</dbReference>
<dbReference type="GO" id="GO:0140647">
    <property type="term" value="P:P450-containing electron transport chain"/>
    <property type="evidence" value="ECO:0007669"/>
    <property type="project" value="InterPro"/>
</dbReference>